<keyword evidence="3" id="KW-1185">Reference proteome</keyword>
<dbReference type="PANTHER" id="PTHR43048:SF3">
    <property type="entry name" value="METHYLMALONYL-COA EPIMERASE, MITOCHONDRIAL"/>
    <property type="match status" value="1"/>
</dbReference>
<dbReference type="EMBL" id="CP041690">
    <property type="protein sequence ID" value="QEE20650.1"/>
    <property type="molecule type" value="Genomic_DNA"/>
</dbReference>
<dbReference type="AlphaFoldDB" id="A0A5B9DMT9"/>
<accession>A0A5B9DMT9</accession>
<dbReference type="Gene3D" id="3.10.180.10">
    <property type="entry name" value="2,3-Dihydroxybiphenyl 1,2-Dioxygenase, domain 1"/>
    <property type="match status" value="1"/>
</dbReference>
<dbReference type="InterPro" id="IPR037523">
    <property type="entry name" value="VOC_core"/>
</dbReference>
<proteinExistence type="predicted"/>
<dbReference type="OrthoDB" id="7947929at2"/>
<protein>
    <submittedName>
        <fullName evidence="2">VOC family protein</fullName>
    </submittedName>
</protein>
<dbReference type="GO" id="GO:0046491">
    <property type="term" value="P:L-methylmalonyl-CoA metabolic process"/>
    <property type="evidence" value="ECO:0007669"/>
    <property type="project" value="TreeGrafter"/>
</dbReference>
<dbReference type="GO" id="GO:0046872">
    <property type="term" value="F:metal ion binding"/>
    <property type="evidence" value="ECO:0007669"/>
    <property type="project" value="UniProtKB-KW"/>
</dbReference>
<name>A0A5B9DMT9_9HYPH</name>
<dbReference type="InterPro" id="IPR051785">
    <property type="entry name" value="MMCE/EMCE_epimerase"/>
</dbReference>
<organism evidence="2 3">
    <name type="scientific">Paradevosia tibetensis</name>
    <dbReference type="NCBI Taxonomy" id="1447062"/>
    <lineage>
        <taxon>Bacteria</taxon>
        <taxon>Pseudomonadati</taxon>
        <taxon>Pseudomonadota</taxon>
        <taxon>Alphaproteobacteria</taxon>
        <taxon>Hyphomicrobiales</taxon>
        <taxon>Devosiaceae</taxon>
        <taxon>Paradevosia</taxon>
    </lineage>
</organism>
<dbReference type="PANTHER" id="PTHR43048">
    <property type="entry name" value="METHYLMALONYL-COA EPIMERASE"/>
    <property type="match status" value="1"/>
</dbReference>
<evidence type="ECO:0000313" key="2">
    <source>
        <dbReference type="EMBL" id="QEE20650.1"/>
    </source>
</evidence>
<reference evidence="2 3" key="1">
    <citation type="journal article" date="2015" name="Int. J. Syst. Evol. Microbiol.">
        <title>Youhaiella tibetensis gen. nov., sp. nov., isolated from subsurface sediment.</title>
        <authorList>
            <person name="Wang Y.X."/>
            <person name="Huang F.Q."/>
            <person name="Nogi Y."/>
            <person name="Pang S.J."/>
            <person name="Wang P.K."/>
            <person name="Lv J."/>
        </authorList>
    </citation>
    <scope>NUCLEOTIDE SEQUENCE [LARGE SCALE GENOMIC DNA]</scope>
    <source>
        <strain evidence="3">fig4</strain>
    </source>
</reference>
<dbReference type="InterPro" id="IPR029068">
    <property type="entry name" value="Glyas_Bleomycin-R_OHBP_Dase"/>
</dbReference>
<evidence type="ECO:0000256" key="1">
    <source>
        <dbReference type="ARBA" id="ARBA00022723"/>
    </source>
</evidence>
<dbReference type="Proteomes" id="UP000321062">
    <property type="component" value="Chromosome"/>
</dbReference>
<dbReference type="GO" id="GO:0004493">
    <property type="term" value="F:methylmalonyl-CoA epimerase activity"/>
    <property type="evidence" value="ECO:0007669"/>
    <property type="project" value="TreeGrafter"/>
</dbReference>
<dbReference type="RefSeq" id="WP_082202076.1">
    <property type="nucleotide sequence ID" value="NZ_BMFM01000001.1"/>
</dbReference>
<evidence type="ECO:0000313" key="3">
    <source>
        <dbReference type="Proteomes" id="UP000321062"/>
    </source>
</evidence>
<keyword evidence="1" id="KW-0479">Metal-binding</keyword>
<dbReference type="SUPFAM" id="SSF54593">
    <property type="entry name" value="Glyoxalase/Bleomycin resistance protein/Dihydroxybiphenyl dioxygenase"/>
    <property type="match status" value="1"/>
</dbReference>
<dbReference type="KEGG" id="yti:FNA67_10920"/>
<dbReference type="PROSITE" id="PS51819">
    <property type="entry name" value="VOC"/>
    <property type="match status" value="1"/>
</dbReference>
<dbReference type="Pfam" id="PF00903">
    <property type="entry name" value="Glyoxalase"/>
    <property type="match status" value="1"/>
</dbReference>
<dbReference type="InterPro" id="IPR004360">
    <property type="entry name" value="Glyas_Fos-R_dOase_dom"/>
</dbReference>
<gene>
    <name evidence="2" type="ORF">FNA67_10920</name>
</gene>
<sequence length="140" mass="15775">MTRIIKQLAHVCIFTDDLDATEAFYRDVLGIPVKFRFVRNGKPHGFYLDVGGRTNIEVFEKADTAFAESNAINHLCLEVENMDEAIAHVRAQGVAITDKKFGIDDTYQSWTADPNGVKIELFEYTAKSAQFLGGDRNVNW</sequence>